<organism evidence="2 3">
    <name type="scientific">Coprinellus micaceus</name>
    <name type="common">Glistening ink-cap mushroom</name>
    <name type="synonym">Coprinus micaceus</name>
    <dbReference type="NCBI Taxonomy" id="71717"/>
    <lineage>
        <taxon>Eukaryota</taxon>
        <taxon>Fungi</taxon>
        <taxon>Dikarya</taxon>
        <taxon>Basidiomycota</taxon>
        <taxon>Agaricomycotina</taxon>
        <taxon>Agaricomycetes</taxon>
        <taxon>Agaricomycetidae</taxon>
        <taxon>Agaricales</taxon>
        <taxon>Agaricineae</taxon>
        <taxon>Psathyrellaceae</taxon>
        <taxon>Coprinellus</taxon>
    </lineage>
</organism>
<comment type="caution">
    <text evidence="2">The sequence shown here is derived from an EMBL/GenBank/DDBJ whole genome shotgun (WGS) entry which is preliminary data.</text>
</comment>
<dbReference type="GO" id="GO:0016787">
    <property type="term" value="F:hydrolase activity"/>
    <property type="evidence" value="ECO:0007669"/>
    <property type="project" value="UniProtKB-KW"/>
</dbReference>
<feature type="domain" description="AB hydrolase-1" evidence="1">
    <location>
        <begin position="62"/>
        <end position="156"/>
    </location>
</feature>
<keyword evidence="3" id="KW-1185">Reference proteome</keyword>
<dbReference type="EMBL" id="QPFP01000036">
    <property type="protein sequence ID" value="TEB27890.1"/>
    <property type="molecule type" value="Genomic_DNA"/>
</dbReference>
<accession>A0A4Y7T149</accession>
<dbReference type="OrthoDB" id="5592486at2759"/>
<dbReference type="AlphaFoldDB" id="A0A4Y7T149"/>
<evidence type="ECO:0000313" key="3">
    <source>
        <dbReference type="Proteomes" id="UP000298030"/>
    </source>
</evidence>
<sequence length="294" mass="32270">MDHEKALENPVVLLRGWAVNTSDPENNTWKGVEELLTRKGIPFIVPYYHRFASIEERANFAIARIGSAYPLKRVHLIGHSLGGLVARAIASRYDLPFEVLTVTTLGSPNRGLKYIVPIHTKGGSSKLATAIRRVFGTDFGALLDLSHTSMQAFNARTRNNPTVKYFSWAGHISRSTLAVTPEFMPLLLFVTSSYKESDGIVGIDSAMWGDDLGPGKHLGTQKLSHSSIVSVELVSETLKHLRDAELEHVPFVERVKDFMSTLPFGHHRPGVAPNGFIAQSLRCSVVKTAGLGMA</sequence>
<evidence type="ECO:0000259" key="1">
    <source>
        <dbReference type="Pfam" id="PF00561"/>
    </source>
</evidence>
<dbReference type="Proteomes" id="UP000298030">
    <property type="component" value="Unassembled WGS sequence"/>
</dbReference>
<dbReference type="Gene3D" id="3.40.50.1820">
    <property type="entry name" value="alpha/beta hydrolase"/>
    <property type="match status" value="1"/>
</dbReference>
<dbReference type="CDD" id="cd00741">
    <property type="entry name" value="Lipase"/>
    <property type="match status" value="1"/>
</dbReference>
<protein>
    <submittedName>
        <fullName evidence="2">Alpha/beta-hydrolase</fullName>
    </submittedName>
</protein>
<proteinExistence type="predicted"/>
<dbReference type="InterPro" id="IPR000073">
    <property type="entry name" value="AB_hydrolase_1"/>
</dbReference>
<name>A0A4Y7T149_COPMI</name>
<dbReference type="Pfam" id="PF00561">
    <property type="entry name" value="Abhydrolase_1"/>
    <property type="match status" value="1"/>
</dbReference>
<gene>
    <name evidence="2" type="ORF">FA13DRAFT_1736067</name>
</gene>
<reference evidence="2 3" key="1">
    <citation type="journal article" date="2019" name="Nat. Ecol. Evol.">
        <title>Megaphylogeny resolves global patterns of mushroom evolution.</title>
        <authorList>
            <person name="Varga T."/>
            <person name="Krizsan K."/>
            <person name="Foldi C."/>
            <person name="Dima B."/>
            <person name="Sanchez-Garcia M."/>
            <person name="Sanchez-Ramirez S."/>
            <person name="Szollosi G.J."/>
            <person name="Szarkandi J.G."/>
            <person name="Papp V."/>
            <person name="Albert L."/>
            <person name="Andreopoulos W."/>
            <person name="Angelini C."/>
            <person name="Antonin V."/>
            <person name="Barry K.W."/>
            <person name="Bougher N.L."/>
            <person name="Buchanan P."/>
            <person name="Buyck B."/>
            <person name="Bense V."/>
            <person name="Catcheside P."/>
            <person name="Chovatia M."/>
            <person name="Cooper J."/>
            <person name="Damon W."/>
            <person name="Desjardin D."/>
            <person name="Finy P."/>
            <person name="Geml J."/>
            <person name="Haridas S."/>
            <person name="Hughes K."/>
            <person name="Justo A."/>
            <person name="Karasinski D."/>
            <person name="Kautmanova I."/>
            <person name="Kiss B."/>
            <person name="Kocsube S."/>
            <person name="Kotiranta H."/>
            <person name="LaButti K.M."/>
            <person name="Lechner B.E."/>
            <person name="Liimatainen K."/>
            <person name="Lipzen A."/>
            <person name="Lukacs Z."/>
            <person name="Mihaltcheva S."/>
            <person name="Morgado L.N."/>
            <person name="Niskanen T."/>
            <person name="Noordeloos M.E."/>
            <person name="Ohm R.A."/>
            <person name="Ortiz-Santana B."/>
            <person name="Ovrebo C."/>
            <person name="Racz N."/>
            <person name="Riley R."/>
            <person name="Savchenko A."/>
            <person name="Shiryaev A."/>
            <person name="Soop K."/>
            <person name="Spirin V."/>
            <person name="Szebenyi C."/>
            <person name="Tomsovsky M."/>
            <person name="Tulloss R.E."/>
            <person name="Uehling J."/>
            <person name="Grigoriev I.V."/>
            <person name="Vagvolgyi C."/>
            <person name="Papp T."/>
            <person name="Martin F.M."/>
            <person name="Miettinen O."/>
            <person name="Hibbett D.S."/>
            <person name="Nagy L.G."/>
        </authorList>
    </citation>
    <scope>NUCLEOTIDE SEQUENCE [LARGE SCALE GENOMIC DNA]</scope>
    <source>
        <strain evidence="2 3">FP101781</strain>
    </source>
</reference>
<keyword evidence="2" id="KW-0378">Hydrolase</keyword>
<evidence type="ECO:0000313" key="2">
    <source>
        <dbReference type="EMBL" id="TEB27890.1"/>
    </source>
</evidence>
<dbReference type="SUPFAM" id="SSF53474">
    <property type="entry name" value="alpha/beta-Hydrolases"/>
    <property type="match status" value="1"/>
</dbReference>
<dbReference type="InterPro" id="IPR029058">
    <property type="entry name" value="AB_hydrolase_fold"/>
</dbReference>